<evidence type="ECO:0000313" key="9">
    <source>
        <dbReference type="Proteomes" id="UP000616547"/>
    </source>
</evidence>
<gene>
    <name evidence="8" type="ORF">lacNasYZ03_10870</name>
</gene>
<comment type="cofactor">
    <cofactor evidence="1">
        <name>Zn(2+)</name>
        <dbReference type="ChEBI" id="CHEBI:29105"/>
    </cofactor>
</comment>
<evidence type="ECO:0000256" key="5">
    <source>
        <dbReference type="ARBA" id="ARBA00023159"/>
    </source>
</evidence>
<keyword evidence="5" id="KW-0010">Activator</keyword>
<proteinExistence type="predicted"/>
<keyword evidence="2" id="KW-0489">Methyltransferase</keyword>
<dbReference type="Pfam" id="PF02805">
    <property type="entry name" value="Ada_Zn_binding"/>
    <property type="match status" value="1"/>
</dbReference>
<evidence type="ECO:0000256" key="6">
    <source>
        <dbReference type="ARBA" id="ARBA00023163"/>
    </source>
</evidence>
<keyword evidence="4" id="KW-0238">DNA-binding</keyword>
<dbReference type="InterPro" id="IPR035451">
    <property type="entry name" value="Ada-like_dom_sf"/>
</dbReference>
<accession>A0ABQ3W4F5</accession>
<dbReference type="PANTHER" id="PTHR46796">
    <property type="entry name" value="HTH-TYPE TRANSCRIPTIONAL ACTIVATOR RHAS-RELATED"/>
    <property type="match status" value="1"/>
</dbReference>
<dbReference type="SMART" id="SM00342">
    <property type="entry name" value="HTH_ARAC"/>
    <property type="match status" value="1"/>
</dbReference>
<evidence type="ECO:0000256" key="1">
    <source>
        <dbReference type="ARBA" id="ARBA00001947"/>
    </source>
</evidence>
<dbReference type="Gene3D" id="3.40.10.10">
    <property type="entry name" value="DNA Methylphosphotriester Repair Domain"/>
    <property type="match status" value="1"/>
</dbReference>
<dbReference type="PIRSF" id="PIRSF000408">
    <property type="entry name" value="Alkyltransferas_AdaA"/>
    <property type="match status" value="1"/>
</dbReference>
<reference evidence="9" key="1">
    <citation type="submission" date="2021-01" db="EMBL/GenBank/DDBJ databases">
        <title>Draft genome sequence of Nasalis larvatus strain YZ03.</title>
        <authorList>
            <person name="Suzuki-Hashido N."/>
            <person name="Tsuchida S."/>
            <person name="Hayakawa T."/>
        </authorList>
    </citation>
    <scope>NUCLEOTIDE SEQUENCE [LARGE SCALE GENOMIC DNA]</scope>
    <source>
        <strain evidence="9">YZ03</strain>
    </source>
</reference>
<organism evidence="8 9">
    <name type="scientific">Lactobacillus nasalidis</name>
    <dbReference type="NCBI Taxonomy" id="2797258"/>
    <lineage>
        <taxon>Bacteria</taxon>
        <taxon>Bacillati</taxon>
        <taxon>Bacillota</taxon>
        <taxon>Bacilli</taxon>
        <taxon>Lactobacillales</taxon>
        <taxon>Lactobacillaceae</taxon>
        <taxon>Lactobacillus</taxon>
    </lineage>
</organism>
<dbReference type="InterPro" id="IPR016220">
    <property type="entry name" value="Me-P-triester_DNA_alkyl-Trfase"/>
</dbReference>
<dbReference type="SUPFAM" id="SSF57884">
    <property type="entry name" value="Ada DNA repair protein, N-terminal domain (N-Ada 10)"/>
    <property type="match status" value="1"/>
</dbReference>
<feature type="domain" description="HTH araC/xylS-type" evidence="7">
    <location>
        <begin position="80"/>
        <end position="177"/>
    </location>
</feature>
<keyword evidence="9" id="KW-1185">Reference proteome</keyword>
<evidence type="ECO:0000256" key="2">
    <source>
        <dbReference type="ARBA" id="ARBA00022603"/>
    </source>
</evidence>
<evidence type="ECO:0000313" key="8">
    <source>
        <dbReference type="EMBL" id="GHW01400.1"/>
    </source>
</evidence>
<protein>
    <submittedName>
        <fullName evidence="8">AraC family transcriptional regulator</fullName>
    </submittedName>
</protein>
<dbReference type="EMBL" id="BOCI01000288">
    <property type="protein sequence ID" value="GHW01400.1"/>
    <property type="molecule type" value="Genomic_DNA"/>
</dbReference>
<dbReference type="PROSITE" id="PS01124">
    <property type="entry name" value="HTH_ARAC_FAMILY_2"/>
    <property type="match status" value="1"/>
</dbReference>
<keyword evidence="6" id="KW-0804">Transcription</keyword>
<dbReference type="InterPro" id="IPR050204">
    <property type="entry name" value="AraC_XylS_family_regulators"/>
</dbReference>
<evidence type="ECO:0000256" key="4">
    <source>
        <dbReference type="ARBA" id="ARBA00023125"/>
    </source>
</evidence>
<sequence>MDDEMWEAVRDCDPSYDGKFYYAVKTTKIFCRPSCKSKVPKRANVEYFKTRQAAEAAGYRPCKRCRPDLPAYDPGRELAEAGKAAFDRYFSDQEELDSKLKELGASKKRLSLLFKQYYEMPAKEYLVQVRLAAAKQALQAGASVLDAAGAAGYENMSTFYAHFRRQTGLPPAKYRQTGSSPATLQATW</sequence>
<keyword evidence="2" id="KW-0808">Transferase</keyword>
<evidence type="ECO:0000259" key="7">
    <source>
        <dbReference type="PROSITE" id="PS01124"/>
    </source>
</evidence>
<keyword evidence="3" id="KW-0805">Transcription regulation</keyword>
<name>A0ABQ3W4F5_9LACO</name>
<comment type="caution">
    <text evidence="8">The sequence shown here is derived from an EMBL/GenBank/DDBJ whole genome shotgun (WGS) entry which is preliminary data.</text>
</comment>
<dbReference type="InterPro" id="IPR004026">
    <property type="entry name" value="Ada_DNA_repair_Zn-bd"/>
</dbReference>
<dbReference type="Proteomes" id="UP000616547">
    <property type="component" value="Unassembled WGS sequence"/>
</dbReference>
<dbReference type="Gene3D" id="1.10.10.60">
    <property type="entry name" value="Homeodomain-like"/>
    <property type="match status" value="1"/>
</dbReference>
<dbReference type="SUPFAM" id="SSF46689">
    <property type="entry name" value="Homeodomain-like"/>
    <property type="match status" value="1"/>
</dbReference>
<dbReference type="InterPro" id="IPR018060">
    <property type="entry name" value="HTH_AraC"/>
</dbReference>
<dbReference type="InterPro" id="IPR009057">
    <property type="entry name" value="Homeodomain-like_sf"/>
</dbReference>
<evidence type="ECO:0000256" key="3">
    <source>
        <dbReference type="ARBA" id="ARBA00023015"/>
    </source>
</evidence>
<dbReference type="Pfam" id="PF12833">
    <property type="entry name" value="HTH_18"/>
    <property type="match status" value="1"/>
</dbReference>